<dbReference type="EMBL" id="DS995899">
    <property type="protein sequence ID" value="EEA27613.1"/>
    <property type="molecule type" value="Genomic_DNA"/>
</dbReference>
<dbReference type="ESTHER" id="penmq-b6q6i6">
    <property type="family name" value="6_AlphaBeta_hydrolase"/>
</dbReference>
<dbReference type="PANTHER" id="PTHR43329">
    <property type="entry name" value="EPOXIDE HYDROLASE"/>
    <property type="match status" value="1"/>
</dbReference>
<keyword evidence="1" id="KW-1133">Transmembrane helix</keyword>
<dbReference type="STRING" id="441960.B6Q6I6"/>
<dbReference type="HOGENOM" id="CLU_046024_0_0_1"/>
<feature type="domain" description="AB hydrolase-1" evidence="2">
    <location>
        <begin position="97"/>
        <end position="209"/>
    </location>
</feature>
<proteinExistence type="predicted"/>
<reference evidence="4" key="2">
    <citation type="journal article" date="2015" name="Genome Announc.">
        <title>Genome sequence of the AIDS-associated pathogen Penicillium marneffei (ATCC18224) and its near taxonomic relative Talaromyces stipitatus (ATCC10500).</title>
        <authorList>
            <person name="Nierman W.C."/>
            <person name="Fedorova-Abrams N.D."/>
            <person name="Andrianopoulos A."/>
        </authorList>
    </citation>
    <scope>NUCLEOTIDE SEQUENCE [LARGE SCALE GENOMIC DNA]</scope>
    <source>
        <strain evidence="4">ATCC 18224 / CBS 334.59 / QM 7333</strain>
    </source>
</reference>
<dbReference type="SUPFAM" id="SSF53474">
    <property type="entry name" value="alpha/beta-Hydrolases"/>
    <property type="match status" value="1"/>
</dbReference>
<protein>
    <submittedName>
        <fullName evidence="3">Alpha/beta hydrolase, putative</fullName>
    </submittedName>
</protein>
<dbReference type="Gene3D" id="3.40.50.1820">
    <property type="entry name" value="alpha/beta hydrolase"/>
    <property type="match status" value="1"/>
</dbReference>
<evidence type="ECO:0000256" key="1">
    <source>
        <dbReference type="SAM" id="Phobius"/>
    </source>
</evidence>
<dbReference type="Pfam" id="PF00561">
    <property type="entry name" value="Abhydrolase_1"/>
    <property type="match status" value="1"/>
</dbReference>
<name>B6Q6I6_TALMQ</name>
<evidence type="ECO:0000259" key="2">
    <source>
        <dbReference type="Pfam" id="PF00561"/>
    </source>
</evidence>
<evidence type="ECO:0000313" key="3">
    <source>
        <dbReference type="EMBL" id="EEA27612.1"/>
    </source>
</evidence>
<keyword evidence="3" id="KW-0378">Hydrolase</keyword>
<sequence>MAATTKTYLGAFSSLCIQAIGFLFMGYYFILTVISGKFFKKPTAQYESELALARDRFWNLSKNPFDLHHRFLTLRDGFKFHYVTNATPDPQSPTSKPLVIFVHGFPDSWVVWRYVMASSWLRESSNLVAVDLPGYGGSGLLKRYSATEVLEKMTEFILSLREVYGIDKPARAGAQQRVIIVAHDWGCVISMRLAADAPQLADRFILTNGPLISLVQSNVKRLISSSVKMLKLFYRAPIQSRPMLKKALHTIGPIIRQAVASGYIFALQLALPIVRIQGSGGNTALLRAIHRIAHGVNSTPSAKEIAEGVAGCLGPSLKQETTETLDSERYSKDVAKQSDAEKFVSMTNYYRQGAATGRWEKSIETITGLYSISDGGEIRRKSSHGGVFDEGPEGSLKAKATIIWGMEDVALNTHLNLDGIADYLSRDSQVITLPRAGHHTPIEKESMVALQKVVEWAVAGEEGDVGLAAQAVYPGAAVTIKI</sequence>
<dbReference type="InterPro" id="IPR029058">
    <property type="entry name" value="AB_hydrolase_fold"/>
</dbReference>
<dbReference type="EMBL" id="DS995899">
    <property type="protein sequence ID" value="EEA27614.1"/>
    <property type="molecule type" value="Genomic_DNA"/>
</dbReference>
<dbReference type="InterPro" id="IPR000073">
    <property type="entry name" value="AB_hydrolase_1"/>
</dbReference>
<keyword evidence="1" id="KW-0472">Membrane</keyword>
<feature type="transmembrane region" description="Helical" evidence="1">
    <location>
        <begin position="7"/>
        <end position="30"/>
    </location>
</feature>
<dbReference type="VEuPathDB" id="FungiDB:PMAA_024780"/>
<keyword evidence="4" id="KW-1185">Reference proteome</keyword>
<dbReference type="AlphaFoldDB" id="B6Q6I6"/>
<dbReference type="Proteomes" id="UP000001294">
    <property type="component" value="Unassembled WGS sequence"/>
</dbReference>
<gene>
    <name evidence="3" type="ORF">PMAA_024780</name>
</gene>
<dbReference type="GO" id="GO:0016787">
    <property type="term" value="F:hydrolase activity"/>
    <property type="evidence" value="ECO:0007669"/>
    <property type="project" value="UniProtKB-KW"/>
</dbReference>
<accession>B6Q6I6</accession>
<evidence type="ECO:0000313" key="4">
    <source>
        <dbReference type="Proteomes" id="UP000001294"/>
    </source>
</evidence>
<dbReference type="OrthoDB" id="6431331at2759"/>
<organism evidence="3 4">
    <name type="scientific">Talaromyces marneffei (strain ATCC 18224 / CBS 334.59 / QM 7333)</name>
    <name type="common">Penicillium marneffei</name>
    <dbReference type="NCBI Taxonomy" id="441960"/>
    <lineage>
        <taxon>Eukaryota</taxon>
        <taxon>Fungi</taxon>
        <taxon>Dikarya</taxon>
        <taxon>Ascomycota</taxon>
        <taxon>Pezizomycotina</taxon>
        <taxon>Eurotiomycetes</taxon>
        <taxon>Eurotiomycetidae</taxon>
        <taxon>Eurotiales</taxon>
        <taxon>Trichocomaceae</taxon>
        <taxon>Talaromyces</taxon>
        <taxon>Talaromyces sect. Talaromyces</taxon>
    </lineage>
</organism>
<keyword evidence="1" id="KW-0812">Transmembrane</keyword>
<reference evidence="3" key="1">
    <citation type="submission" date="2007-10" db="EMBL/GenBank/DDBJ databases">
        <authorList>
            <person name="Zhao H."/>
            <person name="Waite J.H."/>
        </authorList>
    </citation>
    <scope>NUCLEOTIDE SEQUENCE</scope>
    <source>
        <strain evidence="3">ATCC 18224</strain>
    </source>
</reference>
<dbReference type="EMBL" id="DS995899">
    <property type="protein sequence ID" value="EEA27612.1"/>
    <property type="molecule type" value="Genomic_DNA"/>
</dbReference>